<dbReference type="GO" id="GO:0008168">
    <property type="term" value="F:methyltransferase activity"/>
    <property type="evidence" value="ECO:0007669"/>
    <property type="project" value="UniProtKB-KW"/>
</dbReference>
<keyword evidence="3 4" id="KW-0808">Transferase</keyword>
<reference evidence="5" key="1">
    <citation type="submission" date="2017-11" db="EMBL/GenBank/DDBJ databases">
        <authorList>
            <person name="Watanabe M."/>
            <person name="Kojima H."/>
        </authorList>
    </citation>
    <scope>NUCLEOTIDE SEQUENCE [LARGE SCALE GENOMIC DNA]</scope>
    <source>
        <strain evidence="5">Tokyo 01</strain>
    </source>
</reference>
<evidence type="ECO:0000313" key="4">
    <source>
        <dbReference type="EMBL" id="GBC62111.1"/>
    </source>
</evidence>
<comment type="caution">
    <text evidence="4">The sequence shown here is derived from an EMBL/GenBank/DDBJ whole genome shotgun (WGS) entry which is preliminary data.</text>
</comment>
<keyword evidence="5" id="KW-1185">Reference proteome</keyword>
<dbReference type="GO" id="GO:0015948">
    <property type="term" value="P:methanogenesis"/>
    <property type="evidence" value="ECO:0007669"/>
    <property type="project" value="InterPro"/>
</dbReference>
<dbReference type="Pfam" id="PF06253">
    <property type="entry name" value="MTTB"/>
    <property type="match status" value="1"/>
</dbReference>
<organism evidence="4 5">
    <name type="scientific">Desulfonema ishimotonii</name>
    <dbReference type="NCBI Taxonomy" id="45657"/>
    <lineage>
        <taxon>Bacteria</taxon>
        <taxon>Pseudomonadati</taxon>
        <taxon>Thermodesulfobacteriota</taxon>
        <taxon>Desulfobacteria</taxon>
        <taxon>Desulfobacterales</taxon>
        <taxon>Desulfococcaceae</taxon>
        <taxon>Desulfonema</taxon>
    </lineage>
</organism>
<dbReference type="InterPro" id="IPR010426">
    <property type="entry name" value="MTTB_MeTrfase"/>
</dbReference>
<evidence type="ECO:0000313" key="5">
    <source>
        <dbReference type="Proteomes" id="UP000288096"/>
    </source>
</evidence>
<name>A0A401FYR5_9BACT</name>
<sequence length="479" mass="53039">MTEDHMACRPSFTFLSEEDKARIHRTSLDILSDIGMQIFHDGALDILQDAGCTADGDRIVRIPPELVEKAVETAPDNISIYSREGEPAMELGGYRSYFGTGSDLMYAMDAETRQRRLVSLEDVKRAARVADALPNIDFVMSFAHSAEISAHKVNLVNFRIMAENSVKPIVCIAEGVKELNEMWEMARTLRGSEADLTARPCFIQYAEPVSPLKHPFDSVDKLIYCAEKGLPVIYSPAPIAGSTAPMSIAGHIAQGLAECFCGLVIHQQKAPGAPFIMGMGPAVLDMATTQCSYNAPEYYMGYMGMIEMAHFYDLPSWGYAGTSDSQIPDEQAVFEAGISSFLSAMSGANLNHDVGYLNFGLSGSLEMVVVSDELIDQCRRIRRGIPVNADTLGLDVIREVGHTGHFLTHMHTLKHLRPTQWRPRLFSRAGYEQWEREGKQSLMERASARLKVILDTHEPVPLSEEKKAELRAREAAFEA</sequence>
<keyword evidence="2 4" id="KW-0489">Methyltransferase</keyword>
<proteinExistence type="inferred from homology"/>
<dbReference type="Proteomes" id="UP000288096">
    <property type="component" value="Unassembled WGS sequence"/>
</dbReference>
<dbReference type="InterPro" id="IPR038601">
    <property type="entry name" value="MttB-like_sf"/>
</dbReference>
<evidence type="ECO:0000256" key="3">
    <source>
        <dbReference type="ARBA" id="ARBA00022679"/>
    </source>
</evidence>
<accession>A0A401FYR5</accession>
<evidence type="ECO:0000256" key="1">
    <source>
        <dbReference type="ARBA" id="ARBA00007137"/>
    </source>
</evidence>
<dbReference type="Gene3D" id="3.20.20.480">
    <property type="entry name" value="Trimethylamine methyltransferase-like"/>
    <property type="match status" value="1"/>
</dbReference>
<protein>
    <submittedName>
        <fullName evidence="4">Trimethylamine methyltransferase</fullName>
    </submittedName>
</protein>
<comment type="similarity">
    <text evidence="1">Belongs to the trimethylamine methyltransferase family.</text>
</comment>
<dbReference type="RefSeq" id="WP_166405117.1">
    <property type="nucleotide sequence ID" value="NZ_BEXT01000001.1"/>
</dbReference>
<gene>
    <name evidence="4" type="ORF">DENIS_3074</name>
</gene>
<reference evidence="5" key="2">
    <citation type="submission" date="2019-01" db="EMBL/GenBank/DDBJ databases">
        <title>Genome sequence of Desulfonema ishimotonii strain Tokyo 01.</title>
        <authorList>
            <person name="Fukui M."/>
        </authorList>
    </citation>
    <scope>NUCLEOTIDE SEQUENCE [LARGE SCALE GENOMIC DNA]</scope>
    <source>
        <strain evidence="5">Tokyo 01</strain>
    </source>
</reference>
<dbReference type="GO" id="GO:0032259">
    <property type="term" value="P:methylation"/>
    <property type="evidence" value="ECO:0007669"/>
    <property type="project" value="UniProtKB-KW"/>
</dbReference>
<evidence type="ECO:0000256" key="2">
    <source>
        <dbReference type="ARBA" id="ARBA00022603"/>
    </source>
</evidence>
<dbReference type="EMBL" id="BEXT01000001">
    <property type="protein sequence ID" value="GBC62111.1"/>
    <property type="molecule type" value="Genomic_DNA"/>
</dbReference>
<dbReference type="AlphaFoldDB" id="A0A401FYR5"/>